<dbReference type="InterPro" id="IPR001841">
    <property type="entry name" value="Znf_RING"/>
</dbReference>
<proteinExistence type="predicted"/>
<reference evidence="16 17" key="1">
    <citation type="submission" date="2024-01" db="EMBL/GenBank/DDBJ databases">
        <title>The complete chloroplast genome sequence of Lithospermum erythrorhizon: insights into the phylogenetic relationship among Boraginaceae species and the maternal lineages of purple gromwells.</title>
        <authorList>
            <person name="Okada T."/>
            <person name="Watanabe K."/>
        </authorList>
    </citation>
    <scope>NUCLEOTIDE SEQUENCE [LARGE SCALE GENOMIC DNA]</scope>
</reference>
<dbReference type="GO" id="GO:0016567">
    <property type="term" value="P:protein ubiquitination"/>
    <property type="evidence" value="ECO:0007669"/>
    <property type="project" value="TreeGrafter"/>
</dbReference>
<feature type="transmembrane region" description="Helical" evidence="14">
    <location>
        <begin position="167"/>
        <end position="186"/>
    </location>
</feature>
<evidence type="ECO:0000256" key="2">
    <source>
        <dbReference type="ARBA" id="ARBA00004141"/>
    </source>
</evidence>
<evidence type="ECO:0000256" key="3">
    <source>
        <dbReference type="ARBA" id="ARBA00012483"/>
    </source>
</evidence>
<gene>
    <name evidence="16" type="ORF">LIER_16740</name>
</gene>
<organism evidence="16 17">
    <name type="scientific">Lithospermum erythrorhizon</name>
    <name type="common">Purple gromwell</name>
    <name type="synonym">Lithospermum officinale var. erythrorhizon</name>
    <dbReference type="NCBI Taxonomy" id="34254"/>
    <lineage>
        <taxon>Eukaryota</taxon>
        <taxon>Viridiplantae</taxon>
        <taxon>Streptophyta</taxon>
        <taxon>Embryophyta</taxon>
        <taxon>Tracheophyta</taxon>
        <taxon>Spermatophyta</taxon>
        <taxon>Magnoliopsida</taxon>
        <taxon>eudicotyledons</taxon>
        <taxon>Gunneridae</taxon>
        <taxon>Pentapetalae</taxon>
        <taxon>asterids</taxon>
        <taxon>lamiids</taxon>
        <taxon>Boraginales</taxon>
        <taxon>Boraginaceae</taxon>
        <taxon>Boraginoideae</taxon>
        <taxon>Lithospermeae</taxon>
        <taxon>Lithospermum</taxon>
    </lineage>
</organism>
<dbReference type="GO" id="GO:0006511">
    <property type="term" value="P:ubiquitin-dependent protein catabolic process"/>
    <property type="evidence" value="ECO:0007669"/>
    <property type="project" value="TreeGrafter"/>
</dbReference>
<protein>
    <recommendedName>
        <fullName evidence="3">RING-type E3 ubiquitin transferase</fullName>
        <ecNumber evidence="3">2.3.2.27</ecNumber>
    </recommendedName>
</protein>
<dbReference type="AlphaFoldDB" id="A0AAV3Q9E6"/>
<evidence type="ECO:0000256" key="4">
    <source>
        <dbReference type="ARBA" id="ARBA00022679"/>
    </source>
</evidence>
<dbReference type="PROSITE" id="PS50089">
    <property type="entry name" value="ZF_RING_2"/>
    <property type="match status" value="1"/>
</dbReference>
<evidence type="ECO:0000256" key="14">
    <source>
        <dbReference type="SAM" id="Phobius"/>
    </source>
</evidence>
<evidence type="ECO:0000256" key="9">
    <source>
        <dbReference type="ARBA" id="ARBA00022833"/>
    </source>
</evidence>
<evidence type="ECO:0000256" key="11">
    <source>
        <dbReference type="ARBA" id="ARBA00023136"/>
    </source>
</evidence>
<evidence type="ECO:0000256" key="1">
    <source>
        <dbReference type="ARBA" id="ARBA00000900"/>
    </source>
</evidence>
<dbReference type="EC" id="2.3.2.27" evidence="3"/>
<dbReference type="Proteomes" id="UP001454036">
    <property type="component" value="Unassembled WGS sequence"/>
</dbReference>
<feature type="domain" description="RING-type" evidence="15">
    <location>
        <begin position="300"/>
        <end position="341"/>
    </location>
</feature>
<keyword evidence="6" id="KW-0479">Metal-binding</keyword>
<dbReference type="EMBL" id="BAABME010003779">
    <property type="protein sequence ID" value="GAA0160110.1"/>
    <property type="molecule type" value="Genomic_DNA"/>
</dbReference>
<evidence type="ECO:0000259" key="15">
    <source>
        <dbReference type="PROSITE" id="PS50089"/>
    </source>
</evidence>
<dbReference type="GO" id="GO:0000325">
    <property type="term" value="C:plant-type vacuole"/>
    <property type="evidence" value="ECO:0007669"/>
    <property type="project" value="TreeGrafter"/>
</dbReference>
<keyword evidence="11 14" id="KW-0472">Membrane</keyword>
<dbReference type="GO" id="GO:0008270">
    <property type="term" value="F:zinc ion binding"/>
    <property type="evidence" value="ECO:0007669"/>
    <property type="project" value="UniProtKB-KW"/>
</dbReference>
<dbReference type="CDD" id="cd16467">
    <property type="entry name" value="RING-H2_RNF6-like"/>
    <property type="match status" value="1"/>
</dbReference>
<evidence type="ECO:0000256" key="13">
    <source>
        <dbReference type="SAM" id="MobiDB-lite"/>
    </source>
</evidence>
<evidence type="ECO:0000256" key="8">
    <source>
        <dbReference type="ARBA" id="ARBA00022786"/>
    </source>
</evidence>
<dbReference type="SMART" id="SM00184">
    <property type="entry name" value="RING"/>
    <property type="match status" value="1"/>
</dbReference>
<keyword evidence="5 14" id="KW-0812">Transmembrane</keyword>
<dbReference type="InterPro" id="IPR013083">
    <property type="entry name" value="Znf_RING/FYVE/PHD"/>
</dbReference>
<evidence type="ECO:0000313" key="16">
    <source>
        <dbReference type="EMBL" id="GAA0160110.1"/>
    </source>
</evidence>
<dbReference type="Gene3D" id="3.30.40.10">
    <property type="entry name" value="Zinc/RING finger domain, C3HC4 (zinc finger)"/>
    <property type="match status" value="1"/>
</dbReference>
<accession>A0AAV3Q9E6</accession>
<dbReference type="PANTHER" id="PTHR45977">
    <property type="entry name" value="TARGET OF ERK KINASE MPK-1"/>
    <property type="match status" value="1"/>
</dbReference>
<keyword evidence="7 12" id="KW-0863">Zinc-finger</keyword>
<sequence length="355" mass="39609">MSSRSPQTTPLLPSTTSPPSLRRQSLHQAARFLLQATTTPSPSMLVRESAAEHLEERQTDWAYSKPVVIIDIVWNIGVVLAAFVVVLLSLNERPEVPLRVWVGGYVGQCGVHVMCVVLEYRKRRQRRWQTREEAAEGGGGVGSSGGGYVTLAQFTQQGTSSDAAKHLGSANTMFSFVWWLLGFYWVDAGRQLIGQSPLLYWLCVVFLAFDVFFVVLFIALACLIGVAVCCCLPCIIAILYAVAEQEGASKEEVERLAKYKFQRVDKKYCEGEMQEPGGVMIDCETENSSEHYLTSEDAECCICLSAYDDGDELRELPCCHHFHCTCVDKWLFINATCPLCKYNIMQNSNSNIQEV</sequence>
<comment type="caution">
    <text evidence="16">The sequence shown here is derived from an EMBL/GenBank/DDBJ whole genome shotgun (WGS) entry which is preliminary data.</text>
</comment>
<evidence type="ECO:0000256" key="5">
    <source>
        <dbReference type="ARBA" id="ARBA00022692"/>
    </source>
</evidence>
<evidence type="ECO:0000256" key="7">
    <source>
        <dbReference type="ARBA" id="ARBA00022771"/>
    </source>
</evidence>
<dbReference type="Pfam" id="PF13639">
    <property type="entry name" value="zf-RING_2"/>
    <property type="match status" value="1"/>
</dbReference>
<dbReference type="GO" id="GO:0061630">
    <property type="term" value="F:ubiquitin protein ligase activity"/>
    <property type="evidence" value="ECO:0007669"/>
    <property type="project" value="UniProtKB-EC"/>
</dbReference>
<evidence type="ECO:0000256" key="12">
    <source>
        <dbReference type="PROSITE-ProRule" id="PRU00175"/>
    </source>
</evidence>
<keyword evidence="4" id="KW-0808">Transferase</keyword>
<keyword evidence="10 14" id="KW-1133">Transmembrane helix</keyword>
<feature type="transmembrane region" description="Helical" evidence="14">
    <location>
        <begin position="198"/>
        <end position="218"/>
    </location>
</feature>
<feature type="transmembrane region" description="Helical" evidence="14">
    <location>
        <begin position="223"/>
        <end position="243"/>
    </location>
</feature>
<dbReference type="PANTHER" id="PTHR45977:SF28">
    <property type="entry name" value="OS02G0674700 PROTEIN"/>
    <property type="match status" value="1"/>
</dbReference>
<comment type="subcellular location">
    <subcellularLocation>
        <location evidence="2">Membrane</location>
        <topology evidence="2">Multi-pass membrane protein</topology>
    </subcellularLocation>
</comment>
<feature type="region of interest" description="Disordered" evidence="13">
    <location>
        <begin position="1"/>
        <end position="21"/>
    </location>
</feature>
<keyword evidence="17" id="KW-1185">Reference proteome</keyword>
<keyword evidence="9" id="KW-0862">Zinc</keyword>
<keyword evidence="8" id="KW-0833">Ubl conjugation pathway</keyword>
<comment type="catalytic activity">
    <reaction evidence="1">
        <text>S-ubiquitinyl-[E2 ubiquitin-conjugating enzyme]-L-cysteine + [acceptor protein]-L-lysine = [E2 ubiquitin-conjugating enzyme]-L-cysteine + N(6)-ubiquitinyl-[acceptor protein]-L-lysine.</text>
        <dbReference type="EC" id="2.3.2.27"/>
    </reaction>
</comment>
<name>A0AAV3Q9E6_LITER</name>
<evidence type="ECO:0000256" key="6">
    <source>
        <dbReference type="ARBA" id="ARBA00022723"/>
    </source>
</evidence>
<evidence type="ECO:0000313" key="17">
    <source>
        <dbReference type="Proteomes" id="UP001454036"/>
    </source>
</evidence>
<feature type="transmembrane region" description="Helical" evidence="14">
    <location>
        <begin position="100"/>
        <end position="120"/>
    </location>
</feature>
<feature type="transmembrane region" description="Helical" evidence="14">
    <location>
        <begin position="67"/>
        <end position="88"/>
    </location>
</feature>
<dbReference type="GO" id="GO:0016020">
    <property type="term" value="C:membrane"/>
    <property type="evidence" value="ECO:0007669"/>
    <property type="project" value="UniProtKB-SubCell"/>
</dbReference>
<evidence type="ECO:0000256" key="10">
    <source>
        <dbReference type="ARBA" id="ARBA00022989"/>
    </source>
</evidence>
<dbReference type="SUPFAM" id="SSF57850">
    <property type="entry name" value="RING/U-box"/>
    <property type="match status" value="1"/>
</dbReference>